<protein>
    <recommendedName>
        <fullName evidence="4 11">Endo-1,4-beta-xylanase</fullName>
        <ecNumber evidence="4 11">3.2.1.8</ecNumber>
    </recommendedName>
</protein>
<dbReference type="GO" id="GO:0031176">
    <property type="term" value="F:endo-1,4-beta-xylanase activity"/>
    <property type="evidence" value="ECO:0007669"/>
    <property type="project" value="UniProtKB-UniRule"/>
</dbReference>
<dbReference type="FunFam" id="2.60.120.180:FF:000001">
    <property type="entry name" value="Endo-1,4-beta-xylanase"/>
    <property type="match status" value="1"/>
</dbReference>
<dbReference type="Pfam" id="PF00734">
    <property type="entry name" value="CBM_1"/>
    <property type="match status" value="1"/>
</dbReference>
<dbReference type="GO" id="GO:0045493">
    <property type="term" value="P:xylan catabolic process"/>
    <property type="evidence" value="ECO:0007669"/>
    <property type="project" value="UniProtKB-UniRule"/>
</dbReference>
<dbReference type="GO" id="GO:0005576">
    <property type="term" value="C:extracellular region"/>
    <property type="evidence" value="ECO:0007669"/>
    <property type="project" value="InterPro"/>
</dbReference>
<dbReference type="InterPro" id="IPR013319">
    <property type="entry name" value="GH11/12"/>
</dbReference>
<comment type="caution">
    <text evidence="17">The sequence shown here is derived from an EMBL/GenBank/DDBJ whole genome shotgun (WGS) entry which is preliminary data.</text>
</comment>
<comment type="pathway">
    <text evidence="2 11 12">Glycan degradation; xylan degradation.</text>
</comment>
<dbReference type="SUPFAM" id="SSF49899">
    <property type="entry name" value="Concanavalin A-like lectins/glucanases"/>
    <property type="match status" value="1"/>
</dbReference>
<evidence type="ECO:0000256" key="1">
    <source>
        <dbReference type="ARBA" id="ARBA00000681"/>
    </source>
</evidence>
<dbReference type="InterPro" id="IPR018208">
    <property type="entry name" value="GH11_AS_1"/>
</dbReference>
<dbReference type="RefSeq" id="XP_060287759.1">
    <property type="nucleotide sequence ID" value="XM_060422206.1"/>
</dbReference>
<keyword evidence="18" id="KW-1185">Reference proteome</keyword>
<dbReference type="PANTHER" id="PTHR46828">
    <property type="entry name" value="ENDO-1,4-BETA-XYLANASE A-RELATED"/>
    <property type="match status" value="1"/>
</dbReference>
<dbReference type="InterPro" id="IPR033123">
    <property type="entry name" value="GH11_dom"/>
</dbReference>
<dbReference type="PROSITE" id="PS51164">
    <property type="entry name" value="CBM1_2"/>
    <property type="match status" value="1"/>
</dbReference>
<evidence type="ECO:0000256" key="14">
    <source>
        <dbReference type="SAM" id="SignalP"/>
    </source>
</evidence>
<dbReference type="InterPro" id="IPR001137">
    <property type="entry name" value="Glyco_hydro_11"/>
</dbReference>
<feature type="compositionally biased region" description="Gly residues" evidence="13">
    <location>
        <begin position="222"/>
        <end position="246"/>
    </location>
</feature>
<keyword evidence="8 11" id="KW-0119">Carbohydrate metabolism</keyword>
<evidence type="ECO:0000256" key="11">
    <source>
        <dbReference type="PROSITE-ProRule" id="PRU01097"/>
    </source>
</evidence>
<evidence type="ECO:0000256" key="6">
    <source>
        <dbReference type="ARBA" id="ARBA00022729"/>
    </source>
</evidence>
<evidence type="ECO:0000256" key="9">
    <source>
        <dbReference type="ARBA" id="ARBA00023295"/>
    </source>
</evidence>
<name>A0AAJ0CC42_9PEZI</name>
<evidence type="ECO:0000256" key="3">
    <source>
        <dbReference type="ARBA" id="ARBA00007792"/>
    </source>
</evidence>
<keyword evidence="10 11" id="KW-0624">Polysaccharide degradation</keyword>
<dbReference type="SUPFAM" id="SSF57180">
    <property type="entry name" value="Cellulose-binding domain"/>
    <property type="match status" value="1"/>
</dbReference>
<dbReference type="SMART" id="SM00236">
    <property type="entry name" value="fCBD"/>
    <property type="match status" value="1"/>
</dbReference>
<feature type="signal peptide" evidence="14">
    <location>
        <begin position="1"/>
        <end position="19"/>
    </location>
</feature>
<gene>
    <name evidence="17" type="ORF">QBC33DRAFT_156623</name>
</gene>
<keyword evidence="7 11" id="KW-0378">Hydrolase</keyword>
<evidence type="ECO:0000256" key="7">
    <source>
        <dbReference type="ARBA" id="ARBA00022801"/>
    </source>
</evidence>
<evidence type="ECO:0000256" key="4">
    <source>
        <dbReference type="ARBA" id="ARBA00012590"/>
    </source>
</evidence>
<organism evidence="17 18">
    <name type="scientific">Phialemonium atrogriseum</name>
    <dbReference type="NCBI Taxonomy" id="1093897"/>
    <lineage>
        <taxon>Eukaryota</taxon>
        <taxon>Fungi</taxon>
        <taxon>Dikarya</taxon>
        <taxon>Ascomycota</taxon>
        <taxon>Pezizomycotina</taxon>
        <taxon>Sordariomycetes</taxon>
        <taxon>Sordariomycetidae</taxon>
        <taxon>Cephalothecales</taxon>
        <taxon>Cephalothecaceae</taxon>
        <taxon>Phialemonium</taxon>
    </lineage>
</organism>
<dbReference type="InterPro" id="IPR033119">
    <property type="entry name" value="GH11_AS_2"/>
</dbReference>
<feature type="active site" description="Proton donor" evidence="11">
    <location>
        <position position="207"/>
    </location>
</feature>
<feature type="chain" id="PRO_5042577064" description="Endo-1,4-beta-xylanase" evidence="14">
    <location>
        <begin position="20"/>
        <end position="291"/>
    </location>
</feature>
<dbReference type="PRINTS" id="PR00911">
    <property type="entry name" value="GLHYDRLASE11"/>
</dbReference>
<evidence type="ECO:0000259" key="15">
    <source>
        <dbReference type="PROSITE" id="PS51164"/>
    </source>
</evidence>
<proteinExistence type="inferred from homology"/>
<feature type="domain" description="GH11" evidence="16">
    <location>
        <begin position="32"/>
        <end position="220"/>
    </location>
</feature>
<keyword evidence="5 11" id="KW-0858">Xylan degradation</keyword>
<sequence length="291" mass="30227">MVTFSSLVVALSSVAGALAFPANISSELFARAGTPSSTGTNNGYYYSWWTDGGADVTYTNEAGGQYSVKWSTGGNFVGGKGWNPGSRRTITYSGTYNPNGNSYLAVYGWTTNPLIEYYIVESYGTYNPSTGATLLGSVTSDGGTYKIYRTQRVNQPSIQGTATFYQYWSVRDTKRVGGTVTTGNHFDAWGKSGLTLGTHNYQIVATEGYFSSGSATINVGGSTSGGGGTTNPPTNGGGGGGTTNPPTNGGGNGGSCSAKWGQCAGDGWTGPKCCESGSSCKFSNQWYSQCL</sequence>
<keyword evidence="6 14" id="KW-0732">Signal</keyword>
<dbReference type="PANTHER" id="PTHR46828:SF3">
    <property type="entry name" value="ENDO-1,4-BETA-XYLANASE"/>
    <property type="match status" value="1"/>
</dbReference>
<evidence type="ECO:0000256" key="13">
    <source>
        <dbReference type="SAM" id="MobiDB-lite"/>
    </source>
</evidence>
<reference evidence="17" key="1">
    <citation type="submission" date="2023-06" db="EMBL/GenBank/DDBJ databases">
        <title>Genome-scale phylogeny and comparative genomics of the fungal order Sordariales.</title>
        <authorList>
            <consortium name="Lawrence Berkeley National Laboratory"/>
            <person name="Hensen N."/>
            <person name="Bonometti L."/>
            <person name="Westerberg I."/>
            <person name="Brannstrom I.O."/>
            <person name="Guillou S."/>
            <person name="Cros-Aarteil S."/>
            <person name="Calhoun S."/>
            <person name="Haridas S."/>
            <person name="Kuo A."/>
            <person name="Mondo S."/>
            <person name="Pangilinan J."/>
            <person name="Riley R."/>
            <person name="Labutti K."/>
            <person name="Andreopoulos B."/>
            <person name="Lipzen A."/>
            <person name="Chen C."/>
            <person name="Yanf M."/>
            <person name="Daum C."/>
            <person name="Ng V."/>
            <person name="Clum A."/>
            <person name="Steindorff A."/>
            <person name="Ohm R."/>
            <person name="Martin F."/>
            <person name="Silar P."/>
            <person name="Natvig D."/>
            <person name="Lalanne C."/>
            <person name="Gautier V."/>
            <person name="Ament-Velasquez S.L."/>
            <person name="Kruys A."/>
            <person name="Hutchinson M.I."/>
            <person name="Powell A.J."/>
            <person name="Barry K."/>
            <person name="Miller A.N."/>
            <person name="Grigoriev I.V."/>
            <person name="Debuchy R."/>
            <person name="Gladieux P."/>
            <person name="Thoren M.H."/>
            <person name="Johannesson H."/>
        </authorList>
    </citation>
    <scope>NUCLEOTIDE SEQUENCE</scope>
    <source>
        <strain evidence="17">8032-3</strain>
    </source>
</reference>
<comment type="catalytic activity">
    <reaction evidence="1 11 12">
        <text>Endohydrolysis of (1-&gt;4)-beta-D-xylosidic linkages in xylans.</text>
        <dbReference type="EC" id="3.2.1.8"/>
    </reaction>
</comment>
<feature type="domain" description="CBM1" evidence="15">
    <location>
        <begin position="255"/>
        <end position="291"/>
    </location>
</feature>
<evidence type="ECO:0000313" key="18">
    <source>
        <dbReference type="Proteomes" id="UP001244011"/>
    </source>
</evidence>
<feature type="active site" description="Nucleophile" evidence="11">
    <location>
        <position position="116"/>
    </location>
</feature>
<evidence type="ECO:0000256" key="5">
    <source>
        <dbReference type="ARBA" id="ARBA00022651"/>
    </source>
</evidence>
<evidence type="ECO:0000313" key="17">
    <source>
        <dbReference type="EMBL" id="KAK1771546.1"/>
    </source>
</evidence>
<keyword evidence="9 11" id="KW-0326">Glycosidase</keyword>
<dbReference type="GeneID" id="85305393"/>
<evidence type="ECO:0000259" key="16">
    <source>
        <dbReference type="PROSITE" id="PS51761"/>
    </source>
</evidence>
<comment type="similarity">
    <text evidence="3 11 12">Belongs to the glycosyl hydrolase 11 (cellulase G) family.</text>
</comment>
<evidence type="ECO:0000256" key="10">
    <source>
        <dbReference type="ARBA" id="ARBA00023326"/>
    </source>
</evidence>
<dbReference type="PROSITE" id="PS51761">
    <property type="entry name" value="GH11_3"/>
    <property type="match status" value="1"/>
</dbReference>
<feature type="region of interest" description="Disordered" evidence="13">
    <location>
        <begin position="221"/>
        <end position="246"/>
    </location>
</feature>
<dbReference type="PROSITE" id="PS00777">
    <property type="entry name" value="GH11_2"/>
    <property type="match status" value="1"/>
</dbReference>
<dbReference type="AlphaFoldDB" id="A0AAJ0CC42"/>
<dbReference type="EMBL" id="MU838998">
    <property type="protein sequence ID" value="KAK1771546.1"/>
    <property type="molecule type" value="Genomic_DNA"/>
</dbReference>
<dbReference type="Gene3D" id="2.60.120.180">
    <property type="match status" value="1"/>
</dbReference>
<dbReference type="InterPro" id="IPR000254">
    <property type="entry name" value="CBD"/>
</dbReference>
<dbReference type="Pfam" id="PF00457">
    <property type="entry name" value="Glyco_hydro_11"/>
    <property type="match status" value="1"/>
</dbReference>
<dbReference type="Proteomes" id="UP001244011">
    <property type="component" value="Unassembled WGS sequence"/>
</dbReference>
<dbReference type="PROSITE" id="PS00776">
    <property type="entry name" value="GH11_1"/>
    <property type="match status" value="1"/>
</dbReference>
<evidence type="ECO:0000256" key="12">
    <source>
        <dbReference type="RuleBase" id="RU362015"/>
    </source>
</evidence>
<dbReference type="InterPro" id="IPR035971">
    <property type="entry name" value="CBD_sf"/>
</dbReference>
<evidence type="ECO:0000256" key="2">
    <source>
        <dbReference type="ARBA" id="ARBA00004851"/>
    </source>
</evidence>
<dbReference type="GO" id="GO:0030248">
    <property type="term" value="F:cellulose binding"/>
    <property type="evidence" value="ECO:0007669"/>
    <property type="project" value="InterPro"/>
</dbReference>
<dbReference type="InterPro" id="IPR013320">
    <property type="entry name" value="ConA-like_dom_sf"/>
</dbReference>
<accession>A0AAJ0CC42</accession>
<evidence type="ECO:0000256" key="8">
    <source>
        <dbReference type="ARBA" id="ARBA00023277"/>
    </source>
</evidence>
<dbReference type="EC" id="3.2.1.8" evidence="4 11"/>